<feature type="transmembrane region" description="Helical" evidence="1">
    <location>
        <begin position="116"/>
        <end position="140"/>
    </location>
</feature>
<dbReference type="InterPro" id="IPR019251">
    <property type="entry name" value="DUF2231_TM"/>
</dbReference>
<feature type="transmembrane region" description="Helical" evidence="1">
    <location>
        <begin position="86"/>
        <end position="104"/>
    </location>
</feature>
<feature type="transmembrane region" description="Helical" evidence="1">
    <location>
        <begin position="42"/>
        <end position="61"/>
    </location>
</feature>
<dbReference type="STRING" id="504798.SAMN05421871_103467"/>
<evidence type="ECO:0000259" key="2">
    <source>
        <dbReference type="Pfam" id="PF09990"/>
    </source>
</evidence>
<dbReference type="OrthoDB" id="4864772at2"/>
<accession>A0A1H0FJV1</accession>
<reference evidence="4" key="1">
    <citation type="submission" date="2016-10" db="EMBL/GenBank/DDBJ databases">
        <authorList>
            <person name="Varghese N."/>
            <person name="Submissions S."/>
        </authorList>
    </citation>
    <scope>NUCLEOTIDE SEQUENCE [LARGE SCALE GENOMIC DNA]</scope>
    <source>
        <strain evidence="4">IBRC-M 10655</strain>
    </source>
</reference>
<proteinExistence type="predicted"/>
<sequence length="160" mass="16860">MPEFVNGLPLHALIVHLVVVMVPLSALGAVVIAVWPAARARFGWLVVAGAAVAAAATPVATNSGKKLERRLPENELINAHERLGDLMIYFTLPLFVVVLALMLAHRAATQVEPASWSRVAVIAAAVLAVGFGVASGVHAYRVGDAGSRAVWDGFDKLPVR</sequence>
<protein>
    <recommendedName>
        <fullName evidence="2">DUF2231 domain-containing protein</fullName>
    </recommendedName>
</protein>
<evidence type="ECO:0000256" key="1">
    <source>
        <dbReference type="SAM" id="Phobius"/>
    </source>
</evidence>
<keyword evidence="1" id="KW-1133">Transmembrane helix</keyword>
<feature type="domain" description="DUF2231" evidence="2">
    <location>
        <begin position="7"/>
        <end position="152"/>
    </location>
</feature>
<dbReference type="Proteomes" id="UP000199651">
    <property type="component" value="Unassembled WGS sequence"/>
</dbReference>
<evidence type="ECO:0000313" key="4">
    <source>
        <dbReference type="Proteomes" id="UP000199651"/>
    </source>
</evidence>
<gene>
    <name evidence="3" type="ORF">SAMN05192558_101403</name>
</gene>
<dbReference type="AlphaFoldDB" id="A0A1H0FJV1"/>
<keyword evidence="1" id="KW-0472">Membrane</keyword>
<dbReference type="Pfam" id="PF09990">
    <property type="entry name" value="DUF2231"/>
    <property type="match status" value="1"/>
</dbReference>
<dbReference type="RefSeq" id="WP_091369066.1">
    <property type="nucleotide sequence ID" value="NZ_FNDV01000003.1"/>
</dbReference>
<name>A0A1H0FJV1_9PSEU</name>
<dbReference type="EMBL" id="FNJB01000001">
    <property type="protein sequence ID" value="SDN94975.1"/>
    <property type="molecule type" value="Genomic_DNA"/>
</dbReference>
<evidence type="ECO:0000313" key="3">
    <source>
        <dbReference type="EMBL" id="SDN94975.1"/>
    </source>
</evidence>
<feature type="transmembrane region" description="Helical" evidence="1">
    <location>
        <begin position="12"/>
        <end position="35"/>
    </location>
</feature>
<keyword evidence="1" id="KW-0812">Transmembrane</keyword>
<organism evidence="3 4">
    <name type="scientific">Actinokineospora alba</name>
    <dbReference type="NCBI Taxonomy" id="504798"/>
    <lineage>
        <taxon>Bacteria</taxon>
        <taxon>Bacillati</taxon>
        <taxon>Actinomycetota</taxon>
        <taxon>Actinomycetes</taxon>
        <taxon>Pseudonocardiales</taxon>
        <taxon>Pseudonocardiaceae</taxon>
        <taxon>Actinokineospora</taxon>
    </lineage>
</organism>
<keyword evidence="4" id="KW-1185">Reference proteome</keyword>